<keyword evidence="5" id="KW-1185">Reference proteome</keyword>
<dbReference type="Gene3D" id="1.10.10.10">
    <property type="entry name" value="Winged helix-like DNA-binding domain superfamily/Winged helix DNA-binding domain"/>
    <property type="match status" value="1"/>
</dbReference>
<dbReference type="InterPro" id="IPR036388">
    <property type="entry name" value="WH-like_DNA-bd_sf"/>
</dbReference>
<dbReference type="PRINTS" id="PR00364">
    <property type="entry name" value="DISEASERSIST"/>
</dbReference>
<evidence type="ECO:0000313" key="5">
    <source>
        <dbReference type="Proteomes" id="UP000324897"/>
    </source>
</evidence>
<dbReference type="Proteomes" id="UP000324897">
    <property type="component" value="Chromosome 1"/>
</dbReference>
<reference evidence="4 5" key="1">
    <citation type="journal article" date="2019" name="Sci. Rep.">
        <title>A high-quality genome of Eragrostis curvula grass provides insights into Poaceae evolution and supports new strategies to enhance forage quality.</title>
        <authorList>
            <person name="Carballo J."/>
            <person name="Santos B.A.C.M."/>
            <person name="Zappacosta D."/>
            <person name="Garbus I."/>
            <person name="Selva J.P."/>
            <person name="Gallo C.A."/>
            <person name="Diaz A."/>
            <person name="Albertini E."/>
            <person name="Caccamo M."/>
            <person name="Echenique V."/>
        </authorList>
    </citation>
    <scope>NUCLEOTIDE SEQUENCE [LARGE SCALE GENOMIC DNA]</scope>
    <source>
        <strain evidence="5">cv. Victoria</strain>
        <tissue evidence="4">Leaf</tissue>
    </source>
</reference>
<gene>
    <name evidence="4" type="ORF">EJB05_24289</name>
</gene>
<organism evidence="4 5">
    <name type="scientific">Eragrostis curvula</name>
    <name type="common">weeping love grass</name>
    <dbReference type="NCBI Taxonomy" id="38414"/>
    <lineage>
        <taxon>Eukaryota</taxon>
        <taxon>Viridiplantae</taxon>
        <taxon>Streptophyta</taxon>
        <taxon>Embryophyta</taxon>
        <taxon>Tracheophyta</taxon>
        <taxon>Spermatophyta</taxon>
        <taxon>Magnoliopsida</taxon>
        <taxon>Liliopsida</taxon>
        <taxon>Poales</taxon>
        <taxon>Poaceae</taxon>
        <taxon>PACMAD clade</taxon>
        <taxon>Chloridoideae</taxon>
        <taxon>Eragrostideae</taxon>
        <taxon>Eragrostidinae</taxon>
        <taxon>Eragrostis</taxon>
    </lineage>
</organism>
<dbReference type="InterPro" id="IPR002182">
    <property type="entry name" value="NB-ARC"/>
</dbReference>
<dbReference type="PANTHER" id="PTHR23155">
    <property type="entry name" value="DISEASE RESISTANCE PROTEIN RP"/>
    <property type="match status" value="1"/>
</dbReference>
<name>A0A5J9V993_9POAL</name>
<evidence type="ECO:0000256" key="1">
    <source>
        <dbReference type="ARBA" id="ARBA00022821"/>
    </source>
</evidence>
<dbReference type="EMBL" id="RWGY01000011">
    <property type="protein sequence ID" value="TVU32556.1"/>
    <property type="molecule type" value="Genomic_DNA"/>
</dbReference>
<keyword evidence="1" id="KW-0611">Plant defense</keyword>
<dbReference type="AlphaFoldDB" id="A0A5J9V993"/>
<accession>A0A5J9V993</accession>
<dbReference type="GO" id="GO:0043531">
    <property type="term" value="F:ADP binding"/>
    <property type="evidence" value="ECO:0007669"/>
    <property type="project" value="InterPro"/>
</dbReference>
<feature type="non-terminal residue" evidence="4">
    <location>
        <position position="1"/>
    </location>
</feature>
<dbReference type="Pfam" id="PF00931">
    <property type="entry name" value="NB-ARC"/>
    <property type="match status" value="1"/>
</dbReference>
<dbReference type="InterPro" id="IPR032675">
    <property type="entry name" value="LRR_dom_sf"/>
</dbReference>
<dbReference type="Pfam" id="PF23559">
    <property type="entry name" value="WHD_DRP"/>
    <property type="match status" value="1"/>
</dbReference>
<dbReference type="SUPFAM" id="SSF52540">
    <property type="entry name" value="P-loop containing nucleoside triphosphate hydrolases"/>
    <property type="match status" value="1"/>
</dbReference>
<proteinExistence type="predicted"/>
<evidence type="ECO:0008006" key="6">
    <source>
        <dbReference type="Google" id="ProtNLM"/>
    </source>
</evidence>
<dbReference type="Gene3D" id="3.80.10.10">
    <property type="entry name" value="Ribonuclease Inhibitor"/>
    <property type="match status" value="1"/>
</dbReference>
<dbReference type="InterPro" id="IPR058922">
    <property type="entry name" value="WHD_DRP"/>
</dbReference>
<evidence type="ECO:0000259" key="3">
    <source>
        <dbReference type="Pfam" id="PF23559"/>
    </source>
</evidence>
<dbReference type="SUPFAM" id="SSF52058">
    <property type="entry name" value="L domain-like"/>
    <property type="match status" value="1"/>
</dbReference>
<dbReference type="GO" id="GO:0098542">
    <property type="term" value="P:defense response to other organism"/>
    <property type="evidence" value="ECO:0007669"/>
    <property type="project" value="TreeGrafter"/>
</dbReference>
<feature type="domain" description="Disease resistance protein winged helix" evidence="3">
    <location>
        <begin position="239"/>
        <end position="306"/>
    </location>
</feature>
<protein>
    <recommendedName>
        <fullName evidence="6">NB-ARC domain-containing protein</fullName>
    </recommendedName>
</protein>
<evidence type="ECO:0000259" key="2">
    <source>
        <dbReference type="Pfam" id="PF00931"/>
    </source>
</evidence>
<dbReference type="Gene3D" id="3.40.50.300">
    <property type="entry name" value="P-loop containing nucleotide triphosphate hydrolases"/>
    <property type="match status" value="1"/>
</dbReference>
<sequence length="412" mass="47342">MLPGNRSSSKPIFGREKELVEVIRLLGVPINSSRPSSKRKRNSNSANNEPRITSVPVLPIVGMGGVGKTTLAQEITTLKRVKSYFDKIIWICVSDDFDVEKLTKAIADNFDDLQQDLLAEVGKKRFLLILDDIWPDVLKEDVFWDFFKLCVSGSENSNIEPQLEMIGRSIIPKLKGSPLAAKTIGRLLRKSINADHWNDILNSELWHLPQKETDILPALRLSYMYLPFHLKRCFSFCAVYPKDYNFQKASLVEIWIAEGFVEPQGNIPLQHTGDLYFEELVNLSFQKHRGKHNKLRTLLCHKYLRDRALASVMVHWFSELGRLRVIFCASMREVPKNISNLKHLRYLEISKYCPLRSLPSSFCCLYNLQILYARKCTFESLPSGFSKLINLQKFEAQRSCSGNIYYEDGISE</sequence>
<dbReference type="OrthoDB" id="771937at2759"/>
<dbReference type="Gramene" id="TVU32556">
    <property type="protein sequence ID" value="TVU32556"/>
    <property type="gene ID" value="EJB05_24289"/>
</dbReference>
<dbReference type="InterPro" id="IPR044974">
    <property type="entry name" value="Disease_R_plants"/>
</dbReference>
<dbReference type="InterPro" id="IPR027417">
    <property type="entry name" value="P-loop_NTPase"/>
</dbReference>
<comment type="caution">
    <text evidence="4">The sequence shown here is derived from an EMBL/GenBank/DDBJ whole genome shotgun (WGS) entry which is preliminary data.</text>
</comment>
<dbReference type="PANTHER" id="PTHR23155:SF1237">
    <property type="entry name" value="OS09G0365000 PROTEIN"/>
    <property type="match status" value="1"/>
</dbReference>
<feature type="domain" description="NB-ARC" evidence="2">
    <location>
        <begin position="56"/>
        <end position="152"/>
    </location>
</feature>
<evidence type="ECO:0000313" key="4">
    <source>
        <dbReference type="EMBL" id="TVU32556.1"/>
    </source>
</evidence>